<dbReference type="InterPro" id="IPR013108">
    <property type="entry name" value="Amidohydro_3"/>
</dbReference>
<dbReference type="PANTHER" id="PTHR22642">
    <property type="entry name" value="IMIDAZOLONEPROPIONASE"/>
    <property type="match status" value="1"/>
</dbReference>
<dbReference type="Proteomes" id="UP001597124">
    <property type="component" value="Unassembled WGS sequence"/>
</dbReference>
<evidence type="ECO:0000259" key="2">
    <source>
        <dbReference type="Pfam" id="PF07969"/>
    </source>
</evidence>
<dbReference type="EC" id="3.5.-.-" evidence="3"/>
<dbReference type="Gene3D" id="2.30.40.10">
    <property type="entry name" value="Urease, subunit C, domain 1"/>
    <property type="match status" value="1"/>
</dbReference>
<evidence type="ECO:0000313" key="4">
    <source>
        <dbReference type="Proteomes" id="UP001597124"/>
    </source>
</evidence>
<sequence>MLKTIAGSVLALSVIGSAAAEEAPADTILLNGEVRTPAGWVQALAIRNGVIVAVGDAKATDAFRGPNSVVVDLKGAAVLPGLHDMHVHSHFAGLEQFSCSFGYGAKPAAIAARVKECAKAAKPGDWITGGNWVGAVFKKGEQTRAFLDKVAPNNPVVLSDESHHSIWANSKALELAGVTRDTKDPEGGIIDRDAKGNPTGVFRELATDLIEKIMPPPTEEMNRKALMLSTAQMLSYGITSYTEATVRDSNMKTLSDLSGEGLLKQRVRGCIVWAPGDAMGERLIETRAMYAKPRFKTDCVKLFMDGVPLESHTAAMLEPYKGVSNTDPTNKGILLIPQPTLDAAVAKFDRMGLHVKFHAVGDGAVRSAISAAEYARKVNGWAGSAHDVGHTTFADLTDIPRVRDLHLTWEFSPYIWYPTPITDIDMRRAVGDELMKRVIPIKDALDSGANVVAGSDWSVVPSVNPWLAIETMVTRQAPGGGGTMIAPDERVSLDDAFRIFTENSASLMGTRDIVGAIEPGMRADIIVTEKNPWKVPVTEVHATKVRMTFIDGEKVYDAANPPKLTAN</sequence>
<keyword evidence="4" id="KW-1185">Reference proteome</keyword>
<dbReference type="Gene3D" id="3.20.20.140">
    <property type="entry name" value="Metal-dependent hydrolases"/>
    <property type="match status" value="1"/>
</dbReference>
<dbReference type="SUPFAM" id="SSF51556">
    <property type="entry name" value="Metallo-dependent hydrolases"/>
    <property type="match status" value="1"/>
</dbReference>
<protein>
    <submittedName>
        <fullName evidence="3">Amidohydrolase</fullName>
        <ecNumber evidence="3">3.5.-.-</ecNumber>
    </submittedName>
</protein>
<dbReference type="InterPro" id="IPR033932">
    <property type="entry name" value="YtcJ-like"/>
</dbReference>
<keyword evidence="1" id="KW-0732">Signal</keyword>
<dbReference type="SUPFAM" id="SSF51338">
    <property type="entry name" value="Composite domain of metallo-dependent hydrolases"/>
    <property type="match status" value="1"/>
</dbReference>
<name>A0ABW3C5P8_SPHXN</name>
<proteinExistence type="predicted"/>
<keyword evidence="3" id="KW-0378">Hydrolase</keyword>
<gene>
    <name evidence="3" type="ORF">ACFQ00_12885</name>
</gene>
<feature type="domain" description="Amidohydrolase 3" evidence="2">
    <location>
        <begin position="70"/>
        <end position="556"/>
    </location>
</feature>
<evidence type="ECO:0000313" key="3">
    <source>
        <dbReference type="EMBL" id="MFD0849225.1"/>
    </source>
</evidence>
<dbReference type="Pfam" id="PF07969">
    <property type="entry name" value="Amidohydro_3"/>
    <property type="match status" value="1"/>
</dbReference>
<dbReference type="PANTHER" id="PTHR22642:SF2">
    <property type="entry name" value="PROTEIN LONG AFTER FAR-RED 3"/>
    <property type="match status" value="1"/>
</dbReference>
<feature type="chain" id="PRO_5045497235" evidence="1">
    <location>
        <begin position="20"/>
        <end position="567"/>
    </location>
</feature>
<evidence type="ECO:0000256" key="1">
    <source>
        <dbReference type="SAM" id="SignalP"/>
    </source>
</evidence>
<dbReference type="CDD" id="cd01300">
    <property type="entry name" value="YtcJ_like"/>
    <property type="match status" value="1"/>
</dbReference>
<reference evidence="4" key="1">
    <citation type="journal article" date="2019" name="Int. J. Syst. Evol. Microbiol.">
        <title>The Global Catalogue of Microorganisms (GCM) 10K type strain sequencing project: providing services to taxonomists for standard genome sequencing and annotation.</title>
        <authorList>
            <consortium name="The Broad Institute Genomics Platform"/>
            <consortium name="The Broad Institute Genome Sequencing Center for Infectious Disease"/>
            <person name="Wu L."/>
            <person name="Ma J."/>
        </authorList>
    </citation>
    <scope>NUCLEOTIDE SEQUENCE [LARGE SCALE GENOMIC DNA]</scope>
    <source>
        <strain evidence="4">CCUG 52537</strain>
    </source>
</reference>
<accession>A0ABW3C5P8</accession>
<dbReference type="GO" id="GO:0016787">
    <property type="term" value="F:hydrolase activity"/>
    <property type="evidence" value="ECO:0007669"/>
    <property type="project" value="UniProtKB-KW"/>
</dbReference>
<dbReference type="InterPro" id="IPR011059">
    <property type="entry name" value="Metal-dep_hydrolase_composite"/>
</dbReference>
<dbReference type="RefSeq" id="WP_381491435.1">
    <property type="nucleotide sequence ID" value="NZ_JBHTIK010000008.1"/>
</dbReference>
<feature type="signal peptide" evidence="1">
    <location>
        <begin position="1"/>
        <end position="19"/>
    </location>
</feature>
<organism evidence="3 4">
    <name type="scientific">Sphingosinicella xenopeptidilytica</name>
    <dbReference type="NCBI Taxonomy" id="364098"/>
    <lineage>
        <taxon>Bacteria</taxon>
        <taxon>Pseudomonadati</taxon>
        <taxon>Pseudomonadota</taxon>
        <taxon>Alphaproteobacteria</taxon>
        <taxon>Sphingomonadales</taxon>
        <taxon>Sphingosinicellaceae</taxon>
        <taxon>Sphingosinicella</taxon>
    </lineage>
</organism>
<dbReference type="Gene3D" id="3.10.310.70">
    <property type="match status" value="1"/>
</dbReference>
<comment type="caution">
    <text evidence="3">The sequence shown here is derived from an EMBL/GenBank/DDBJ whole genome shotgun (WGS) entry which is preliminary data.</text>
</comment>
<dbReference type="EMBL" id="JBHTIK010000008">
    <property type="protein sequence ID" value="MFD0849225.1"/>
    <property type="molecule type" value="Genomic_DNA"/>
</dbReference>
<dbReference type="InterPro" id="IPR032466">
    <property type="entry name" value="Metal_Hydrolase"/>
</dbReference>